<dbReference type="InterPro" id="IPR006058">
    <property type="entry name" value="2Fe2S_fd_BS"/>
</dbReference>
<dbReference type="GO" id="GO:0051537">
    <property type="term" value="F:2 iron, 2 sulfur cluster binding"/>
    <property type="evidence" value="ECO:0007669"/>
    <property type="project" value="UniProtKB-KW"/>
</dbReference>
<evidence type="ECO:0000256" key="3">
    <source>
        <dbReference type="ARBA" id="ARBA00022714"/>
    </source>
</evidence>
<gene>
    <name evidence="11" type="ORF">CLAC_02860</name>
</gene>
<dbReference type="InterPro" id="IPR008333">
    <property type="entry name" value="Cbr1-like_FAD-bd_dom"/>
</dbReference>
<evidence type="ECO:0000256" key="8">
    <source>
        <dbReference type="ARBA" id="ARBA00023014"/>
    </source>
</evidence>
<reference evidence="11 12" key="1">
    <citation type="submission" date="2013-10" db="EMBL/GenBank/DDBJ databases">
        <title>Complete genome sequence of Corynebacterium lactis DSM 45799(T), isolated from raw cow milk.</title>
        <authorList>
            <person name="Ruckert C."/>
            <person name="Albersmeier A."/>
            <person name="Lipski A."/>
            <person name="Kalinowski J."/>
        </authorList>
    </citation>
    <scope>NUCLEOTIDE SEQUENCE [LARGE SCALE GENOMIC DNA]</scope>
    <source>
        <strain evidence="11 12">RW2-5</strain>
    </source>
</reference>
<evidence type="ECO:0000256" key="6">
    <source>
        <dbReference type="ARBA" id="ARBA00023002"/>
    </source>
</evidence>
<evidence type="ECO:0000259" key="10">
    <source>
        <dbReference type="PROSITE" id="PS51384"/>
    </source>
</evidence>
<dbReference type="SUPFAM" id="SSF54292">
    <property type="entry name" value="2Fe-2S ferredoxin-like"/>
    <property type="match status" value="1"/>
</dbReference>
<keyword evidence="2" id="KW-0285">Flavoprotein</keyword>
<keyword evidence="3" id="KW-0001">2Fe-2S</keyword>
<dbReference type="PANTHER" id="PTHR47354:SF6">
    <property type="entry name" value="NADH OXIDOREDUCTASE HCR"/>
    <property type="match status" value="1"/>
</dbReference>
<dbReference type="Pfam" id="PF00175">
    <property type="entry name" value="NAD_binding_1"/>
    <property type="match status" value="1"/>
</dbReference>
<dbReference type="Gene3D" id="3.40.50.80">
    <property type="entry name" value="Nucleotide-binding domain of ferredoxin-NADP reductase (FNR) module"/>
    <property type="match status" value="1"/>
</dbReference>
<evidence type="ECO:0000313" key="11">
    <source>
        <dbReference type="EMBL" id="ALA66848.1"/>
    </source>
</evidence>
<keyword evidence="12" id="KW-1185">Reference proteome</keyword>
<dbReference type="Proteomes" id="UP000058446">
    <property type="component" value="Chromosome"/>
</dbReference>
<dbReference type="EMBL" id="CP006841">
    <property type="protein sequence ID" value="ALA66848.1"/>
    <property type="molecule type" value="Genomic_DNA"/>
</dbReference>
<dbReference type="Gene3D" id="3.10.20.30">
    <property type="match status" value="1"/>
</dbReference>
<evidence type="ECO:0000256" key="5">
    <source>
        <dbReference type="ARBA" id="ARBA00022827"/>
    </source>
</evidence>
<proteinExistence type="predicted"/>
<dbReference type="RefSeq" id="WP_053411604.1">
    <property type="nucleotide sequence ID" value="NZ_CP006841.1"/>
</dbReference>
<dbReference type="SUPFAM" id="SSF52343">
    <property type="entry name" value="Ferredoxin reductase-like, C-terminal NADP-linked domain"/>
    <property type="match status" value="1"/>
</dbReference>
<dbReference type="InterPro" id="IPR001433">
    <property type="entry name" value="OxRdtase_FAD/NAD-bd"/>
</dbReference>
<dbReference type="InterPro" id="IPR017938">
    <property type="entry name" value="Riboflavin_synthase-like_b-brl"/>
</dbReference>
<dbReference type="GO" id="GO:0046872">
    <property type="term" value="F:metal ion binding"/>
    <property type="evidence" value="ECO:0007669"/>
    <property type="project" value="UniProtKB-KW"/>
</dbReference>
<dbReference type="SUPFAM" id="SSF63380">
    <property type="entry name" value="Riboflavin synthase domain-like"/>
    <property type="match status" value="1"/>
</dbReference>
<feature type="domain" description="FAD-binding FR-type" evidence="10">
    <location>
        <begin position="33"/>
        <end position="137"/>
    </location>
</feature>
<evidence type="ECO:0000313" key="12">
    <source>
        <dbReference type="Proteomes" id="UP000058446"/>
    </source>
</evidence>
<keyword evidence="7" id="KW-0408">Iron</keyword>
<accession>A0A0K2GYU5</accession>
<keyword evidence="5" id="KW-0274">FAD</keyword>
<dbReference type="InterPro" id="IPR017927">
    <property type="entry name" value="FAD-bd_FR_type"/>
</dbReference>
<name>A0A0K2GYU5_9CORY</name>
<dbReference type="PATRIC" id="fig|1408189.4.peg.570"/>
<dbReference type="GO" id="GO:0016491">
    <property type="term" value="F:oxidoreductase activity"/>
    <property type="evidence" value="ECO:0007669"/>
    <property type="project" value="UniProtKB-KW"/>
</dbReference>
<dbReference type="InterPro" id="IPR001041">
    <property type="entry name" value="2Fe-2S_ferredoxin-type"/>
</dbReference>
<dbReference type="PANTHER" id="PTHR47354">
    <property type="entry name" value="NADH OXIDOREDUCTASE HCR"/>
    <property type="match status" value="1"/>
</dbReference>
<dbReference type="Pfam" id="PF00970">
    <property type="entry name" value="FAD_binding_6"/>
    <property type="match status" value="1"/>
</dbReference>
<feature type="domain" description="2Fe-2S ferredoxin-type" evidence="9">
    <location>
        <begin position="272"/>
        <end position="352"/>
    </location>
</feature>
<keyword evidence="6" id="KW-0560">Oxidoreductase</keyword>
<dbReference type="PROSITE" id="PS00197">
    <property type="entry name" value="2FE2S_FER_1"/>
    <property type="match status" value="1"/>
</dbReference>
<evidence type="ECO:0000256" key="4">
    <source>
        <dbReference type="ARBA" id="ARBA00022723"/>
    </source>
</evidence>
<organism evidence="11 12">
    <name type="scientific">Corynebacterium lactis RW2-5</name>
    <dbReference type="NCBI Taxonomy" id="1408189"/>
    <lineage>
        <taxon>Bacteria</taxon>
        <taxon>Bacillati</taxon>
        <taxon>Actinomycetota</taxon>
        <taxon>Actinomycetes</taxon>
        <taxon>Mycobacteriales</taxon>
        <taxon>Corynebacteriaceae</taxon>
        <taxon>Corynebacterium</taxon>
    </lineage>
</organism>
<dbReference type="InterPro" id="IPR012675">
    <property type="entry name" value="Beta-grasp_dom_sf"/>
</dbReference>
<dbReference type="PROSITE" id="PS51085">
    <property type="entry name" value="2FE2S_FER_2"/>
    <property type="match status" value="1"/>
</dbReference>
<evidence type="ECO:0000259" key="9">
    <source>
        <dbReference type="PROSITE" id="PS51085"/>
    </source>
</evidence>
<dbReference type="AlphaFoldDB" id="A0A0K2GYU5"/>
<dbReference type="OrthoDB" id="9796486at2"/>
<evidence type="ECO:0000256" key="7">
    <source>
        <dbReference type="ARBA" id="ARBA00023004"/>
    </source>
</evidence>
<dbReference type="CDD" id="cd00207">
    <property type="entry name" value="fer2"/>
    <property type="match status" value="1"/>
</dbReference>
<dbReference type="Pfam" id="PF00111">
    <property type="entry name" value="Fer2"/>
    <property type="match status" value="1"/>
</dbReference>
<dbReference type="KEGG" id="clw:CLAC_02860"/>
<dbReference type="STRING" id="1408189.CLAC_02860"/>
<dbReference type="PRINTS" id="PR00410">
    <property type="entry name" value="PHEHYDRXLASE"/>
</dbReference>
<protein>
    <submittedName>
        <fullName evidence="11">Stearoyl-CoA 9-desaturase</fullName>
    </submittedName>
</protein>
<dbReference type="InterPro" id="IPR039261">
    <property type="entry name" value="FNR_nucleotide-bd"/>
</dbReference>
<dbReference type="PROSITE" id="PS51384">
    <property type="entry name" value="FAD_FR"/>
    <property type="match status" value="1"/>
</dbReference>
<evidence type="ECO:0000256" key="1">
    <source>
        <dbReference type="ARBA" id="ARBA00001974"/>
    </source>
</evidence>
<dbReference type="Gene3D" id="2.40.30.10">
    <property type="entry name" value="Translation factors"/>
    <property type="match status" value="1"/>
</dbReference>
<evidence type="ECO:0000256" key="2">
    <source>
        <dbReference type="ARBA" id="ARBA00022630"/>
    </source>
</evidence>
<keyword evidence="4" id="KW-0479">Metal-binding</keyword>
<dbReference type="InterPro" id="IPR050415">
    <property type="entry name" value="MRET"/>
</dbReference>
<dbReference type="InterPro" id="IPR036010">
    <property type="entry name" value="2Fe-2S_ferredoxin-like_sf"/>
</dbReference>
<sequence length="352" mass="37402">MSIIGTLSRAFKHLSTPLLPDDYTYLVNPLWSRRSLRGQIESVTRTTPTTAELVIRPGWGVPTDFRAGQFIGIGVDVGGKYLWRSYSLTNAPKPADGLLTISVRALEEGFVSQHLVAYAEPGTVVRLAAPAGEFHLPQPVPARIAFVTAGSGVTPVISILRDLTRRGVSSEVVHIHSYRGEEDAVFLNDLRNLSATSGSLDYTLHEWDTATATRLDSGSVAEMIPDFGQLAASESAFACGPTGLLSDLEESFPGVKTERFAVDRAGAGTTGGTVDFGSRGTASVDGATTILEAGEQIGVTLPHGCRMGICATCVQQLSDGTVRDIRNGDTFEAGERIRTCVCAPVGDVSFDL</sequence>
<keyword evidence="8" id="KW-0411">Iron-sulfur</keyword>
<comment type="cofactor">
    <cofactor evidence="1">
        <name>FAD</name>
        <dbReference type="ChEBI" id="CHEBI:57692"/>
    </cofactor>
</comment>